<evidence type="ECO:0000313" key="2">
    <source>
        <dbReference type="Proteomes" id="UP000198658"/>
    </source>
</evidence>
<dbReference type="Proteomes" id="UP000198658">
    <property type="component" value="Unassembled WGS sequence"/>
</dbReference>
<dbReference type="EMBL" id="FNQO01000002">
    <property type="protein sequence ID" value="SEA22025.1"/>
    <property type="molecule type" value="Genomic_DNA"/>
</dbReference>
<name>A0A1H3ZEF7_9GAMM</name>
<gene>
    <name evidence="1" type="ORF">SAMN05216562_2349</name>
</gene>
<protein>
    <submittedName>
        <fullName evidence="1">Uncharacterized protein</fullName>
    </submittedName>
</protein>
<dbReference type="AlphaFoldDB" id="A0A1H3ZEF7"/>
<reference evidence="2" key="1">
    <citation type="submission" date="2016-10" db="EMBL/GenBank/DDBJ databases">
        <authorList>
            <person name="Varghese N."/>
            <person name="Submissions S."/>
        </authorList>
    </citation>
    <scope>NUCLEOTIDE SEQUENCE [LARGE SCALE GENOMIC DNA]</scope>
    <source>
        <strain evidence="2">CGMCC 1.10657</strain>
    </source>
</reference>
<sequence length="145" mass="16531">MRGLWPKGATISEALKVTFGPEFVPDQCDEKSLDEMIEDVISYLKYEVSGESSRLGYSYVDNSESFSESDVRKLITDFFSNALKIYRLKVSYFWAEGDPPASGYYMEKVPKGEFRVYPGGWNFEYFILSEAGIYVLYGAYGDGYV</sequence>
<accession>A0A1H3ZEF7</accession>
<proteinExistence type="predicted"/>
<keyword evidence="2" id="KW-1185">Reference proteome</keyword>
<organism evidence="1 2">
    <name type="scientific">Microbulbifer marinus</name>
    <dbReference type="NCBI Taxonomy" id="658218"/>
    <lineage>
        <taxon>Bacteria</taxon>
        <taxon>Pseudomonadati</taxon>
        <taxon>Pseudomonadota</taxon>
        <taxon>Gammaproteobacteria</taxon>
        <taxon>Cellvibrionales</taxon>
        <taxon>Microbulbiferaceae</taxon>
        <taxon>Microbulbifer</taxon>
    </lineage>
</organism>
<evidence type="ECO:0000313" key="1">
    <source>
        <dbReference type="EMBL" id="SEA22025.1"/>
    </source>
</evidence>